<keyword evidence="2 10" id="KW-0813">Transport</keyword>
<dbReference type="SUPFAM" id="SSF48371">
    <property type="entry name" value="ARM repeat"/>
    <property type="match status" value="1"/>
</dbReference>
<dbReference type="InterPro" id="IPR029446">
    <property type="entry name" value="COPB1_appendage_platform_dom"/>
</dbReference>
<comment type="subunit">
    <text evidence="10">Oligomeric complex that consists of at least the alpha, beta, beta', gamma, delta, epsilon and zeta subunits.</text>
</comment>
<comment type="caution">
    <text evidence="14">The sequence shown here is derived from an EMBL/GenBank/DDBJ whole genome shotgun (WGS) entry which is preliminary data.</text>
</comment>
<keyword evidence="9 10" id="KW-0968">Cytoplasmic vesicle</keyword>
<accession>A0ABR2KLQ3</accession>
<dbReference type="Pfam" id="PF01602">
    <property type="entry name" value="Adaptin_N"/>
    <property type="match status" value="1"/>
</dbReference>
<evidence type="ECO:0000259" key="11">
    <source>
        <dbReference type="Pfam" id="PF01602"/>
    </source>
</evidence>
<comment type="function">
    <text evidence="10">The coatomer is a cytosolic protein complex that binds to dilysine motifs and reversibly associates with Golgi non-clathrin-coated vesicles, which further mediate biosynthetic protein transport from the ER, via the Golgi up to the trans Golgi network. Coatomer complex is required for budding from Golgi membranes, and is essential for the retrograde Golgi-to-ER transport of dilysine-tagged proteins.</text>
</comment>
<dbReference type="InterPro" id="IPR002553">
    <property type="entry name" value="Clathrin/coatomer_adapt-like_N"/>
</dbReference>
<dbReference type="InterPro" id="IPR011710">
    <property type="entry name" value="Coatomer_bsu_C"/>
</dbReference>
<evidence type="ECO:0000256" key="10">
    <source>
        <dbReference type="PIRNR" id="PIRNR005727"/>
    </source>
</evidence>
<dbReference type="PANTHER" id="PTHR10635:SF0">
    <property type="entry name" value="COATOMER SUBUNIT BETA"/>
    <property type="match status" value="1"/>
</dbReference>
<evidence type="ECO:0000256" key="1">
    <source>
        <dbReference type="ARBA" id="ARBA00004255"/>
    </source>
</evidence>
<name>A0ABR2KLQ3_9EUKA</name>
<dbReference type="PANTHER" id="PTHR10635">
    <property type="entry name" value="COATOMER SUBUNIT BETA"/>
    <property type="match status" value="1"/>
</dbReference>
<keyword evidence="6 10" id="KW-0653">Protein transport</keyword>
<dbReference type="Pfam" id="PF07718">
    <property type="entry name" value="Coatamer_beta_C"/>
    <property type="match status" value="1"/>
</dbReference>
<evidence type="ECO:0000256" key="7">
    <source>
        <dbReference type="ARBA" id="ARBA00023034"/>
    </source>
</evidence>
<dbReference type="Proteomes" id="UP001470230">
    <property type="component" value="Unassembled WGS sequence"/>
</dbReference>
<evidence type="ECO:0000256" key="9">
    <source>
        <dbReference type="ARBA" id="ARBA00023329"/>
    </source>
</evidence>
<keyword evidence="7 10" id="KW-0333">Golgi apparatus</keyword>
<organism evidence="14 15">
    <name type="scientific">Tritrichomonas musculus</name>
    <dbReference type="NCBI Taxonomy" id="1915356"/>
    <lineage>
        <taxon>Eukaryota</taxon>
        <taxon>Metamonada</taxon>
        <taxon>Parabasalia</taxon>
        <taxon>Tritrichomonadida</taxon>
        <taxon>Tritrichomonadidae</taxon>
        <taxon>Tritrichomonas</taxon>
    </lineage>
</organism>
<evidence type="ECO:0000256" key="4">
    <source>
        <dbReference type="ARBA" id="ARBA00022737"/>
    </source>
</evidence>
<comment type="subcellular location">
    <subcellularLocation>
        <location evidence="10">Cytoplasm</location>
    </subcellularLocation>
    <subcellularLocation>
        <location evidence="1 10">Golgi apparatus membrane</location>
        <topology evidence="1 10">Peripheral membrane protein</topology>
        <orientation evidence="1 10">Cytoplasmic side</orientation>
    </subcellularLocation>
    <subcellularLocation>
        <location evidence="10">Cytoplasmic vesicle</location>
        <location evidence="10">COPI-coated vesicle membrane</location>
        <topology evidence="10">Peripheral membrane protein</topology>
        <orientation evidence="10">Cytoplasmic side</orientation>
    </subcellularLocation>
</comment>
<keyword evidence="15" id="KW-1185">Reference proteome</keyword>
<feature type="domain" description="Clathrin/coatomer adaptor adaptin-like N-terminal" evidence="11">
    <location>
        <begin position="30"/>
        <end position="348"/>
    </location>
</feature>
<evidence type="ECO:0000259" key="12">
    <source>
        <dbReference type="Pfam" id="PF07718"/>
    </source>
</evidence>
<dbReference type="Pfam" id="PF14806">
    <property type="entry name" value="Coatomer_b_Cpla"/>
    <property type="match status" value="1"/>
</dbReference>
<proteinExistence type="predicted"/>
<evidence type="ECO:0000256" key="6">
    <source>
        <dbReference type="ARBA" id="ARBA00022927"/>
    </source>
</evidence>
<dbReference type="InterPro" id="IPR016460">
    <property type="entry name" value="COPB1"/>
</dbReference>
<dbReference type="Gene3D" id="1.25.10.10">
    <property type="entry name" value="Leucine-rich Repeat Variant"/>
    <property type="match status" value="1"/>
</dbReference>
<keyword evidence="5 10" id="KW-0931">ER-Golgi transport</keyword>
<evidence type="ECO:0000313" key="14">
    <source>
        <dbReference type="EMBL" id="KAK8891666.1"/>
    </source>
</evidence>
<evidence type="ECO:0000259" key="13">
    <source>
        <dbReference type="Pfam" id="PF14806"/>
    </source>
</evidence>
<dbReference type="InterPro" id="IPR016024">
    <property type="entry name" value="ARM-type_fold"/>
</dbReference>
<reference evidence="14 15" key="1">
    <citation type="submission" date="2024-04" db="EMBL/GenBank/DDBJ databases">
        <title>Tritrichomonas musculus Genome.</title>
        <authorList>
            <person name="Alves-Ferreira E."/>
            <person name="Grigg M."/>
            <person name="Lorenzi H."/>
            <person name="Galac M."/>
        </authorList>
    </citation>
    <scope>NUCLEOTIDE SEQUENCE [LARGE SCALE GENOMIC DNA]</scope>
    <source>
        <strain evidence="14 15">EAF2021</strain>
    </source>
</reference>
<feature type="domain" description="Coatomer beta subunit C-terminal" evidence="12">
    <location>
        <begin position="602"/>
        <end position="705"/>
    </location>
</feature>
<protein>
    <recommendedName>
        <fullName evidence="10">Coatomer subunit beta</fullName>
    </recommendedName>
    <alternativeName>
        <fullName evidence="10">Beta-coat protein</fullName>
    </alternativeName>
</protein>
<gene>
    <name evidence="14" type="ORF">M9Y10_028886</name>
</gene>
<dbReference type="PIRSF" id="PIRSF005727">
    <property type="entry name" value="Coatomer_beta_subunit"/>
    <property type="match status" value="1"/>
</dbReference>
<dbReference type="InterPro" id="IPR011989">
    <property type="entry name" value="ARM-like"/>
</dbReference>
<evidence type="ECO:0000313" key="15">
    <source>
        <dbReference type="Proteomes" id="UP001470230"/>
    </source>
</evidence>
<evidence type="ECO:0000256" key="3">
    <source>
        <dbReference type="ARBA" id="ARBA00022490"/>
    </source>
</evidence>
<keyword evidence="8 10" id="KW-0472">Membrane</keyword>
<feature type="domain" description="Coatomer beta subunit appendage platform" evidence="13">
    <location>
        <begin position="713"/>
        <end position="841"/>
    </location>
</feature>
<dbReference type="EMBL" id="JAPFFF010000004">
    <property type="protein sequence ID" value="KAK8891666.1"/>
    <property type="molecule type" value="Genomic_DNA"/>
</dbReference>
<evidence type="ECO:0000256" key="5">
    <source>
        <dbReference type="ARBA" id="ARBA00022892"/>
    </source>
</evidence>
<sequence length="844" mass="94464">MIRGWFTIAYQPEKQPKWDEIRKRLMDRSNPMNQASALEQLVLLSYSETIPPHLLMPVVQYTATTSDHRVIKLLLIFLENCDTRDSMGKMRPEFILITDAIRKLLLHPNEYIRGAALRFLYKVNDTEILSQLMSPILTNLSHHNEYVRRHAAILVGRLARDIPQFTDDLSESIIEVFSTEADQRTLIAMLYSAYQGNPREAANLTINMNQFFSTDMKLAILNVAIKTYRNFPQFRAKFLETVVDFCDDESVAVRLQSAFVLRQLSNSPAAIRATANAYCELLSTIVDENLRAFVVQELLEMIDDNRSLMAPFALEMAQGTNVTGNLRTHLLNELVNLVTEENSAALVPLVASKEDISLEALKRLLLRFPATVCSPIAEQIGNFVNDSEITIAEPSSVLLKDCGIAGARKEAFRIFASTLEISSFQAILSRAIWSVAEFCEDVNTAADILAGYADFSEDTSTPSQSANTAVNEDGIYVTKTQVTREGGNLRSMLQEGDSYLALSLISALIRLKLRGSNIDNIDQVVKSVLSFTGVEKNARDICNLWLSACKSGSNVSELFEKSSKNSFYERSTSIENNKQENVKIVKADEPLQFSVLLNQTEAVPISKSETKTLPIVQLTGPSDTLYVEANCSLRKFDRVYHFYIYNRTESTLTNILFEFTTIGSVSILQRNDLMSLAPNGSSTFDLPVMISSGSCGTLFGAVSFDFAGASGSDHQLLPLSPIEIDPFFCFEPAPLSQTSFREKWSESVWERKIDIQTDETDLLAYLKHISTNFKFNIITPMKQIEVTANNAGFIAANLFTRSLFNEEVEANLSAKIDANHKITGFIRIRSPDEQLAFLFGKLIQ</sequence>
<keyword evidence="3 10" id="KW-0963">Cytoplasm</keyword>
<keyword evidence="4" id="KW-0677">Repeat</keyword>
<evidence type="ECO:0000256" key="8">
    <source>
        <dbReference type="ARBA" id="ARBA00023136"/>
    </source>
</evidence>
<evidence type="ECO:0000256" key="2">
    <source>
        <dbReference type="ARBA" id="ARBA00022448"/>
    </source>
</evidence>